<dbReference type="PANTHER" id="PTHR43008">
    <property type="entry name" value="BENZIL REDUCTASE"/>
    <property type="match status" value="1"/>
</dbReference>
<dbReference type="EMBL" id="KI911143">
    <property type="protein sequence ID" value="ETS03367.1"/>
    <property type="molecule type" value="Genomic_DNA"/>
</dbReference>
<dbReference type="InterPro" id="IPR036291">
    <property type="entry name" value="NAD(P)-bd_dom_sf"/>
</dbReference>
<evidence type="ECO:0000256" key="1">
    <source>
        <dbReference type="ARBA" id="ARBA00006484"/>
    </source>
</evidence>
<gene>
    <name evidence="4" type="ORF">M419DRAFT_75499</name>
</gene>
<dbReference type="InterPro" id="IPR002347">
    <property type="entry name" value="SDR_fam"/>
</dbReference>
<feature type="domain" description="Ketoreductase" evidence="3">
    <location>
        <begin position="34"/>
        <end position="208"/>
    </location>
</feature>
<evidence type="ECO:0000256" key="2">
    <source>
        <dbReference type="ARBA" id="ARBA00023002"/>
    </source>
</evidence>
<evidence type="ECO:0000259" key="3">
    <source>
        <dbReference type="SMART" id="SM00822"/>
    </source>
</evidence>
<dbReference type="InterPro" id="IPR057326">
    <property type="entry name" value="KR_dom"/>
</dbReference>
<dbReference type="Proteomes" id="UP000024376">
    <property type="component" value="Unassembled WGS sequence"/>
</dbReference>
<protein>
    <submittedName>
        <fullName evidence="4">NAD(P)-binding protein</fullName>
    </submittedName>
</protein>
<keyword evidence="2" id="KW-0560">Oxidoreductase</keyword>
<dbReference type="HOGENOM" id="CLU_010194_8_2_1"/>
<dbReference type="SUPFAM" id="SSF51735">
    <property type="entry name" value="NAD(P)-binding Rossmann-fold domains"/>
    <property type="match status" value="1"/>
</dbReference>
<dbReference type="OrthoDB" id="1933717at2759"/>
<reference evidence="5" key="1">
    <citation type="journal article" date="2013" name="Ind. Biotechnol.">
        <title>Comparative genomics analysis of Trichoderma reesei strains.</title>
        <authorList>
            <person name="Koike H."/>
            <person name="Aerts A."/>
            <person name="LaButti K."/>
            <person name="Grigoriev I.V."/>
            <person name="Baker S.E."/>
        </authorList>
    </citation>
    <scope>NUCLEOTIDE SEQUENCE [LARGE SCALE GENOMIC DNA]</scope>
    <source>
        <strain evidence="5">ATCC 56765 / BCRC 32924 / NRRL 11460 / Rut C-30</strain>
    </source>
</reference>
<accession>A0A024SGR0</accession>
<proteinExistence type="inferred from homology"/>
<dbReference type="PANTHER" id="PTHR43008:SF4">
    <property type="entry name" value="CHAIN DEHYDROGENASE, PUTATIVE (AFU_ORTHOLOGUE AFUA_4G08710)-RELATED"/>
    <property type="match status" value="1"/>
</dbReference>
<dbReference type="KEGG" id="trr:M419DRAFT_75499"/>
<organism evidence="4 5">
    <name type="scientific">Hypocrea jecorina (strain ATCC 56765 / BCRC 32924 / NRRL 11460 / Rut C-30)</name>
    <name type="common">Trichoderma reesei</name>
    <dbReference type="NCBI Taxonomy" id="1344414"/>
    <lineage>
        <taxon>Eukaryota</taxon>
        <taxon>Fungi</taxon>
        <taxon>Dikarya</taxon>
        <taxon>Ascomycota</taxon>
        <taxon>Pezizomycotina</taxon>
        <taxon>Sordariomycetes</taxon>
        <taxon>Hypocreomycetidae</taxon>
        <taxon>Hypocreales</taxon>
        <taxon>Hypocreaceae</taxon>
        <taxon>Trichoderma</taxon>
    </lineage>
</organism>
<dbReference type="Gene3D" id="3.40.50.720">
    <property type="entry name" value="NAD(P)-binding Rossmann-like Domain"/>
    <property type="match status" value="1"/>
</dbReference>
<dbReference type="Pfam" id="PF00106">
    <property type="entry name" value="adh_short"/>
    <property type="match status" value="1"/>
</dbReference>
<comment type="similarity">
    <text evidence="1">Belongs to the short-chain dehydrogenases/reductases (SDR) family.</text>
</comment>
<dbReference type="GO" id="GO:0050664">
    <property type="term" value="F:oxidoreductase activity, acting on NAD(P)H, oxygen as acceptor"/>
    <property type="evidence" value="ECO:0007669"/>
    <property type="project" value="TreeGrafter"/>
</dbReference>
<evidence type="ECO:0000313" key="5">
    <source>
        <dbReference type="Proteomes" id="UP000024376"/>
    </source>
</evidence>
<dbReference type="GO" id="GO:0016616">
    <property type="term" value="F:oxidoreductase activity, acting on the CH-OH group of donors, NAD or NADP as acceptor"/>
    <property type="evidence" value="ECO:0007669"/>
    <property type="project" value="UniProtKB-ARBA"/>
</dbReference>
<dbReference type="PRINTS" id="PR00081">
    <property type="entry name" value="GDHRDH"/>
</dbReference>
<dbReference type="CDD" id="cd05233">
    <property type="entry name" value="SDR_c"/>
    <property type="match status" value="1"/>
</dbReference>
<name>A0A024SGR0_HYPJR</name>
<dbReference type="SMART" id="SM00822">
    <property type="entry name" value="PKS_KR"/>
    <property type="match status" value="1"/>
</dbReference>
<evidence type="ECO:0000313" key="4">
    <source>
        <dbReference type="EMBL" id="ETS03367.1"/>
    </source>
</evidence>
<dbReference type="AlphaFoldDB" id="A0A024SGR0"/>
<sequence length="291" mass="31089">MPEFGGFPTYTKQYHHEPYAAIAPTRPELSTQGKNVVITGGGGAIGTAMALSFAQSGASSIALLGRTEAALLKSKQAVNATYPTTDVYVVKADVADEASVRTALEKFASVAGKKLDILVANAGVLPDAGTVLASDASQWWSGFEVNVRGQFNLVRAFVPLAENNATLINVTSSVAQLPFVPGSSSYHGSKLAAVKLFDYLHFENPELRVLQFHPGVVQSSMSQKSFDSGIPRPTMDDAFLPGNFAVWCASSESEGLRGRFLWANWDVEELKDKAKEFGSGPQLTMGLIGWP</sequence>